<keyword evidence="7" id="KW-0333">Golgi apparatus</keyword>
<feature type="domain" description="Cux N-terminal" evidence="13">
    <location>
        <begin position="15"/>
        <end position="125"/>
    </location>
</feature>
<dbReference type="InterPro" id="IPR012955">
    <property type="entry name" value="CASP_C"/>
</dbReference>
<feature type="coiled-coil region" evidence="10">
    <location>
        <begin position="393"/>
        <end position="448"/>
    </location>
</feature>
<evidence type="ECO:0000259" key="12">
    <source>
        <dbReference type="Pfam" id="PF08172"/>
    </source>
</evidence>
<feature type="coiled-coil region" evidence="10">
    <location>
        <begin position="495"/>
        <end position="543"/>
    </location>
</feature>
<comment type="subcellular location">
    <subcellularLocation>
        <location evidence="1">Golgi apparatus membrane</location>
        <topology evidence="1">Single-pass type IV membrane protein</topology>
    </subcellularLocation>
</comment>
<dbReference type="PANTHER" id="PTHR14043:SF2">
    <property type="entry name" value="HOMEOBOX PROTEIN CUT"/>
    <property type="match status" value="1"/>
</dbReference>
<feature type="transmembrane region" description="Helical" evidence="11">
    <location>
        <begin position="632"/>
        <end position="652"/>
    </location>
</feature>
<protein>
    <recommendedName>
        <fullName evidence="3">Protein CASP</fullName>
    </recommendedName>
</protein>
<comment type="caution">
    <text evidence="14">The sequence shown here is derived from an EMBL/GenBank/DDBJ whole genome shotgun (WGS) entry which is preliminary data.</text>
</comment>
<evidence type="ECO:0000259" key="13">
    <source>
        <dbReference type="Pfam" id="PF25398"/>
    </source>
</evidence>
<evidence type="ECO:0000313" key="14">
    <source>
        <dbReference type="EMBL" id="KAI3402363.2"/>
    </source>
</evidence>
<feature type="domain" description="CASP C-terminal" evidence="12">
    <location>
        <begin position="416"/>
        <end position="655"/>
    </location>
</feature>
<dbReference type="PANTHER" id="PTHR14043">
    <property type="entry name" value="CCAAT DISPLACEMENT PROTEIN-RELATED"/>
    <property type="match status" value="1"/>
</dbReference>
<evidence type="ECO:0000256" key="7">
    <source>
        <dbReference type="ARBA" id="ARBA00023034"/>
    </source>
</evidence>
<accession>A0AAI9WVF8</accession>
<proteinExistence type="inferred from homology"/>
<keyword evidence="9 11" id="KW-0472">Membrane</keyword>
<dbReference type="AlphaFoldDB" id="A0AAI9WVF8"/>
<name>A0AAI9WVF8_9ASCO</name>
<evidence type="ECO:0000313" key="15">
    <source>
        <dbReference type="Proteomes" id="UP001202479"/>
    </source>
</evidence>
<dbReference type="GO" id="GO:0000139">
    <property type="term" value="C:Golgi membrane"/>
    <property type="evidence" value="ECO:0007669"/>
    <property type="project" value="UniProtKB-SubCell"/>
</dbReference>
<feature type="coiled-coil region" evidence="10">
    <location>
        <begin position="252"/>
        <end position="345"/>
    </location>
</feature>
<dbReference type="Pfam" id="PF25398">
    <property type="entry name" value="CUX1_N"/>
    <property type="match status" value="1"/>
</dbReference>
<keyword evidence="15" id="KW-1185">Reference proteome</keyword>
<evidence type="ECO:0000256" key="9">
    <source>
        <dbReference type="ARBA" id="ARBA00023136"/>
    </source>
</evidence>
<evidence type="ECO:0000256" key="2">
    <source>
        <dbReference type="ARBA" id="ARBA00006415"/>
    </source>
</evidence>
<evidence type="ECO:0000256" key="1">
    <source>
        <dbReference type="ARBA" id="ARBA00004409"/>
    </source>
</evidence>
<comment type="similarity">
    <text evidence="2">Belongs to the CASP family.</text>
</comment>
<dbReference type="RefSeq" id="XP_049178112.1">
    <property type="nucleotide sequence ID" value="XM_049326243.1"/>
</dbReference>
<dbReference type="EMBL" id="JAHUZD010000149">
    <property type="protein sequence ID" value="KAI3402363.2"/>
    <property type="molecule type" value="Genomic_DNA"/>
</dbReference>
<feature type="coiled-coil region" evidence="10">
    <location>
        <begin position="67"/>
        <end position="101"/>
    </location>
</feature>
<organism evidence="14 15">
    <name type="scientific">Candida oxycetoniae</name>
    <dbReference type="NCBI Taxonomy" id="497107"/>
    <lineage>
        <taxon>Eukaryota</taxon>
        <taxon>Fungi</taxon>
        <taxon>Dikarya</taxon>
        <taxon>Ascomycota</taxon>
        <taxon>Saccharomycotina</taxon>
        <taxon>Pichiomycetes</taxon>
        <taxon>Debaryomycetaceae</taxon>
        <taxon>Candida/Lodderomyces clade</taxon>
        <taxon>Candida</taxon>
    </lineage>
</organism>
<reference evidence="14" key="1">
    <citation type="journal article" date="2022" name="DNA Res.">
        <title>Genome analysis of five recently described species of the CUG-Ser clade uncovers Candida theae as a new hybrid lineage with pathogenic potential in the Candida parapsilosis species complex.</title>
        <authorList>
            <person name="Mixao V."/>
            <person name="Del Olmo V."/>
            <person name="Hegedusova E."/>
            <person name="Saus E."/>
            <person name="Pryszcz L."/>
            <person name="Cillingova A."/>
            <person name="Nosek J."/>
            <person name="Gabaldon T."/>
        </authorList>
    </citation>
    <scope>NUCLEOTIDE SEQUENCE</scope>
    <source>
        <strain evidence="14">CBS 10844</strain>
    </source>
</reference>
<evidence type="ECO:0000256" key="5">
    <source>
        <dbReference type="ARBA" id="ARBA00022692"/>
    </source>
</evidence>
<dbReference type="GO" id="GO:0006891">
    <property type="term" value="P:intra-Golgi vesicle-mediated transport"/>
    <property type="evidence" value="ECO:0007669"/>
    <property type="project" value="InterPro"/>
</dbReference>
<gene>
    <name evidence="14" type="ORF">KGF56_004771</name>
</gene>
<sequence>MGDQGNTSEDGDARSNVFENALQSWVEIDLSTLQRKLDEQGLEIKQGQKDSLLSRKTLASRTKEFKKLESSEKLEQIKSLLKLYQNEIDSLTTKNKNLESYFFGMYRLIGDAPDPRPLLEMSIDSVIESKEAVRLKIELAKTEEELAKRADYEQLKQRLLSNEQRSAEILSIKLKAKENECQSLLEEKEANWKEKEKQFEDQLRTAQKQIEELRTSKEVSEIRLNNQNKSNEHYEGASASVLAELDMVRRDAELSKKRIFELERRNESLRRDITQSQNDMDIKVLQDKCDQKVSEMESENVLLVANLNQIRKQKEEIAKRLSSKIDSLGRENAVMAQEVKNLKSRLDKTSDYEQVKEELHLLRQIEFGHGEEDDDATTSKATTKLDSIVIERNKTMTKELAQYRSEHADLTSKVSELEDQLKYVTEELRSSKQLNEKLENDLTDLQESNSSNKFNDNSSLISGMSRITRSANFRNGSIVSGISGERLGNDDSSILPIITKQRDRFREKNNELEDELRKSHNLNNELKRQINTLKQDNEELYERGRYLQSLQTPGTRNITTTSSGRKFLNPKPNVSDLESNHVRYQQDYERKLHPIEQFRIKEQERINSRLSPLERLFISLTRAVLATRATRMIFFVYCLGLHVIVMAITIYAMNLHSSLIPEVGLNLSTGGKAMNQVQGERL</sequence>
<keyword evidence="8 10" id="KW-0175">Coiled coil</keyword>
<keyword evidence="4" id="KW-0813">Transport</keyword>
<keyword evidence="6 11" id="KW-1133">Transmembrane helix</keyword>
<dbReference type="Pfam" id="PF08172">
    <property type="entry name" value="CASP_C"/>
    <property type="match status" value="1"/>
</dbReference>
<evidence type="ECO:0000256" key="4">
    <source>
        <dbReference type="ARBA" id="ARBA00022448"/>
    </source>
</evidence>
<dbReference type="GeneID" id="73382384"/>
<evidence type="ECO:0000256" key="11">
    <source>
        <dbReference type="SAM" id="Phobius"/>
    </source>
</evidence>
<evidence type="ECO:0000256" key="3">
    <source>
        <dbReference type="ARBA" id="ARBA00018691"/>
    </source>
</evidence>
<evidence type="ECO:0000256" key="8">
    <source>
        <dbReference type="ARBA" id="ARBA00023054"/>
    </source>
</evidence>
<dbReference type="InterPro" id="IPR057476">
    <property type="entry name" value="Cux_N"/>
</dbReference>
<evidence type="ECO:0000256" key="6">
    <source>
        <dbReference type="ARBA" id="ARBA00022989"/>
    </source>
</evidence>
<feature type="coiled-coil region" evidence="10">
    <location>
        <begin position="160"/>
        <end position="223"/>
    </location>
</feature>
<dbReference type="Proteomes" id="UP001202479">
    <property type="component" value="Unassembled WGS sequence"/>
</dbReference>
<keyword evidence="5 11" id="KW-0812">Transmembrane</keyword>
<evidence type="ECO:0000256" key="10">
    <source>
        <dbReference type="SAM" id="Coils"/>
    </source>
</evidence>